<evidence type="ECO:0000313" key="3">
    <source>
        <dbReference type="Proteomes" id="UP000788262"/>
    </source>
</evidence>
<proteinExistence type="predicted"/>
<gene>
    <name evidence="2" type="ORF">JS756_29700</name>
</gene>
<feature type="region of interest" description="Disordered" evidence="1">
    <location>
        <begin position="1"/>
        <end position="20"/>
    </location>
</feature>
<reference evidence="2 3" key="1">
    <citation type="submission" date="2021-02" db="EMBL/GenBank/DDBJ databases">
        <title>Whole genome sequencing of Streptomyces actuosus VRA1.</title>
        <authorList>
            <person name="Sen G."/>
            <person name="Sen A."/>
        </authorList>
    </citation>
    <scope>NUCLEOTIDE SEQUENCE [LARGE SCALE GENOMIC DNA]</scope>
    <source>
        <strain evidence="2 3">VRA1</strain>
    </source>
</reference>
<keyword evidence="3" id="KW-1185">Reference proteome</keyword>
<organism evidence="2 3">
    <name type="scientific">Streptomyces actuosus</name>
    <dbReference type="NCBI Taxonomy" id="1885"/>
    <lineage>
        <taxon>Bacteria</taxon>
        <taxon>Bacillati</taxon>
        <taxon>Actinomycetota</taxon>
        <taxon>Actinomycetes</taxon>
        <taxon>Kitasatosporales</taxon>
        <taxon>Streptomycetaceae</taxon>
        <taxon>Streptomyces</taxon>
    </lineage>
</organism>
<protein>
    <submittedName>
        <fullName evidence="2">Uncharacterized protein</fullName>
    </submittedName>
</protein>
<evidence type="ECO:0000256" key="1">
    <source>
        <dbReference type="SAM" id="MobiDB-lite"/>
    </source>
</evidence>
<dbReference type="RefSeq" id="WP_205386337.1">
    <property type="nucleotide sequence ID" value="NZ_JAFFZS010000035.1"/>
</dbReference>
<comment type="caution">
    <text evidence="2">The sequence shown here is derived from an EMBL/GenBank/DDBJ whole genome shotgun (WGS) entry which is preliminary data.</text>
</comment>
<evidence type="ECO:0000313" key="2">
    <source>
        <dbReference type="EMBL" id="MBN0048210.1"/>
    </source>
</evidence>
<sequence>MSPEILNAPPSRRSLLIPGVAPTDPTAVDEWGSARSFHPAGAWAAVARGY</sequence>
<accession>A0ABS2VZ90</accession>
<dbReference type="EMBL" id="JAFFZS010000035">
    <property type="protein sequence ID" value="MBN0048210.1"/>
    <property type="molecule type" value="Genomic_DNA"/>
</dbReference>
<name>A0ABS2VZ90_STRAS</name>
<dbReference type="Proteomes" id="UP000788262">
    <property type="component" value="Unassembled WGS sequence"/>
</dbReference>